<dbReference type="RefSeq" id="WP_161837228.1">
    <property type="nucleotide sequence ID" value="NZ_CP048000.1"/>
</dbReference>
<protein>
    <submittedName>
        <fullName evidence="4">PEGA domain-containing protein</fullName>
    </submittedName>
</protein>
<keyword evidence="2" id="KW-0812">Transmembrane</keyword>
<keyword evidence="2" id="KW-1133">Transmembrane helix</keyword>
<feature type="region of interest" description="Disordered" evidence="1">
    <location>
        <begin position="355"/>
        <end position="406"/>
    </location>
</feature>
<dbReference type="Pfam" id="PF08308">
    <property type="entry name" value="PEGA"/>
    <property type="match status" value="1"/>
</dbReference>
<dbReference type="AlphaFoldDB" id="A0A6P1TJW5"/>
<accession>A0A6P1TJW5</accession>
<feature type="domain" description="PEGA" evidence="3">
    <location>
        <begin position="419"/>
        <end position="471"/>
    </location>
</feature>
<evidence type="ECO:0000256" key="2">
    <source>
        <dbReference type="SAM" id="Phobius"/>
    </source>
</evidence>
<reference evidence="4 5" key="1">
    <citation type="submission" date="2020-01" db="EMBL/GenBank/DDBJ databases">
        <title>Genome analysis of Anaerocolumna sp. CBA3638.</title>
        <authorList>
            <person name="Kim J."/>
            <person name="Roh S.W."/>
        </authorList>
    </citation>
    <scope>NUCLEOTIDE SEQUENCE [LARGE SCALE GENOMIC DNA]</scope>
    <source>
        <strain evidence="4 5">CBA3638</strain>
    </source>
</reference>
<feature type="transmembrane region" description="Helical" evidence="2">
    <location>
        <begin position="21"/>
        <end position="40"/>
    </location>
</feature>
<feature type="compositionally biased region" description="Polar residues" evidence="1">
    <location>
        <begin position="368"/>
        <end position="384"/>
    </location>
</feature>
<evidence type="ECO:0000313" key="4">
    <source>
        <dbReference type="EMBL" id="QHQ60392.1"/>
    </source>
</evidence>
<evidence type="ECO:0000259" key="3">
    <source>
        <dbReference type="Pfam" id="PF08308"/>
    </source>
</evidence>
<evidence type="ECO:0000256" key="1">
    <source>
        <dbReference type="SAM" id="MobiDB-lite"/>
    </source>
</evidence>
<feature type="compositionally biased region" description="Acidic residues" evidence="1">
    <location>
        <begin position="385"/>
        <end position="400"/>
    </location>
</feature>
<evidence type="ECO:0000313" key="5">
    <source>
        <dbReference type="Proteomes" id="UP000464314"/>
    </source>
</evidence>
<dbReference type="KEGG" id="anr:Ana3638_06065"/>
<dbReference type="InterPro" id="IPR013229">
    <property type="entry name" value="PEGA"/>
</dbReference>
<dbReference type="EMBL" id="CP048000">
    <property type="protein sequence ID" value="QHQ60392.1"/>
    <property type="molecule type" value="Genomic_DNA"/>
</dbReference>
<keyword evidence="5" id="KW-1185">Reference proteome</keyword>
<name>A0A6P1TJW5_9FIRM</name>
<keyword evidence="2" id="KW-0472">Membrane</keyword>
<gene>
    <name evidence="4" type="ORF">Ana3638_06065</name>
</gene>
<proteinExistence type="predicted"/>
<sequence>MDDKIISYKEHKKNKKDLFPFLLFGAFFLILVTVILSVTAQNSSKKVSSDKALTGGEESIDKEDAAKILAVLKEIDTGSGTITLLDTDNGQDIILTLTGGTNVVDKYEKVISVSQLTLGEMVDAYYDRSSSVVSKLQISNKAWEYKGVSNWGMDKVKNIFTIAETKYKYPAELVIFKQNRLLTPKDLDPKDELVVKGYDKEIWSIQVTRGHGTVTFEDYDDFIGGTVYIGNSEILPVVSDMSIVVKEGSYEVTMEKGTLKGFKKAEVIPFQDTVINMGEFKLPPKQMGKVKFNITPEGADLYINDELKDYSKTLELDYGEYAIKAALGGYITYSGKLEITGPSKTVLIDLVEAQNTGDNTESDDRNISEQPASTDDKNNSSTSEADSDNSTDENNTEDEKDPDKNYNEVKAAKNIYIQEPGGASAYFDGQFKGTVPISFPKVTGTHYITLIQSGHRTKTYTVEIEDDGEDVRYSFSGLDKSE</sequence>
<organism evidence="4 5">
    <name type="scientific">Anaerocolumna sedimenticola</name>
    <dbReference type="NCBI Taxonomy" id="2696063"/>
    <lineage>
        <taxon>Bacteria</taxon>
        <taxon>Bacillati</taxon>
        <taxon>Bacillota</taxon>
        <taxon>Clostridia</taxon>
        <taxon>Lachnospirales</taxon>
        <taxon>Lachnospiraceae</taxon>
        <taxon>Anaerocolumna</taxon>
    </lineage>
</organism>
<dbReference type="Proteomes" id="UP000464314">
    <property type="component" value="Chromosome"/>
</dbReference>